<dbReference type="Proteomes" id="UP000886520">
    <property type="component" value="Chromosome 10"/>
</dbReference>
<feature type="compositionally biased region" description="Basic and acidic residues" evidence="1">
    <location>
        <begin position="42"/>
        <end position="51"/>
    </location>
</feature>
<feature type="compositionally biased region" description="Basic residues" evidence="1">
    <location>
        <begin position="236"/>
        <end position="249"/>
    </location>
</feature>
<feature type="compositionally biased region" description="Polar residues" evidence="1">
    <location>
        <begin position="58"/>
        <end position="67"/>
    </location>
</feature>
<protein>
    <submittedName>
        <fullName evidence="2">Uncharacterized protein</fullName>
    </submittedName>
</protein>
<gene>
    <name evidence="2" type="ORF">GOP47_0010467</name>
</gene>
<feature type="region of interest" description="Disordered" evidence="1">
    <location>
        <begin position="14"/>
        <end position="91"/>
    </location>
</feature>
<dbReference type="AlphaFoldDB" id="A0A9D4UV67"/>
<evidence type="ECO:0000313" key="3">
    <source>
        <dbReference type="Proteomes" id="UP000886520"/>
    </source>
</evidence>
<dbReference type="EMBL" id="JABFUD020000010">
    <property type="protein sequence ID" value="KAI5074506.1"/>
    <property type="molecule type" value="Genomic_DNA"/>
</dbReference>
<name>A0A9D4UV67_ADICA</name>
<evidence type="ECO:0000313" key="2">
    <source>
        <dbReference type="EMBL" id="KAI5074506.1"/>
    </source>
</evidence>
<sequence length="752" mass="81184">MLLEGAMAELRHDAALLQNVDDNSTSPCASPPRPQRQQTHHNAVEMEESQHSADIASPCSNTESSPFSHGHSKASSSDEFSSSNAGSSSISTRFCDDASTNEGVSLLQDDNEFVNRVLNREPSNLGESNRFGGYRSTAAVAASGVPFQWEAEPGKCKAPTTIKEEEEEEEQVAPLNLPPIRLAANAHMPPHMSPSHSTTSSPRSLAGKVKSFINHVKKPSIDHFSFSNIVDIQKSPSRKSLHRAKKGRRNSSLSASDHGSLSSTPYSNYTTTFNGNNGENVQRNEELYAPRASLNSSDPSSSPYYFSPLSNTSSYMSQGLISPRISVAQSLSGSSASITHPQMVAMGSSHTSSRGSNSSISSISSGGNVGPTKAPALLANCLLTLAAMADDTSPPALTESGESDHQQNGNSVLSFASPEMEILDEEGLLTSANFMGLPKKQQQTTMAEFINRGGPAMNRSLSTSRVTFADDLYRKPAQKSKYYSAQLSNLAQPKSTAFSPMKDASIYNAKLDVLFPLKRPNLSGNLASKYVSQSDESSDDRQAYADALDTSLDCSVVTDNEELNNMVPSMMKEQPKKERPAHEVVMHANDENGYAYSPIASAFVFSPRKSSQNGAKHYFKPSTRANIATKEQHCNGMNHIIQPKSILKKTYSQELNCTQSLNANGAGGAESVMHPPFIPLSKSLSHTGSQKISSVLLRFAEAEEQLHNSKKLHHNQNGMRSSPACIQPMCSFLGRALLCRSKLASHAGRLRS</sequence>
<evidence type="ECO:0000256" key="1">
    <source>
        <dbReference type="SAM" id="MobiDB-lite"/>
    </source>
</evidence>
<feature type="region of interest" description="Disordered" evidence="1">
    <location>
        <begin position="345"/>
        <end position="369"/>
    </location>
</feature>
<feature type="region of interest" description="Disordered" evidence="1">
    <location>
        <begin position="235"/>
        <end position="280"/>
    </location>
</feature>
<feature type="compositionally biased region" description="Low complexity" evidence="1">
    <location>
        <begin position="73"/>
        <end position="91"/>
    </location>
</feature>
<comment type="caution">
    <text evidence="2">The sequence shown here is derived from an EMBL/GenBank/DDBJ whole genome shotgun (WGS) entry which is preliminary data.</text>
</comment>
<feature type="compositionally biased region" description="Low complexity" evidence="1">
    <location>
        <begin position="347"/>
        <end position="366"/>
    </location>
</feature>
<organism evidence="2 3">
    <name type="scientific">Adiantum capillus-veneris</name>
    <name type="common">Maidenhair fern</name>
    <dbReference type="NCBI Taxonomy" id="13818"/>
    <lineage>
        <taxon>Eukaryota</taxon>
        <taxon>Viridiplantae</taxon>
        <taxon>Streptophyta</taxon>
        <taxon>Embryophyta</taxon>
        <taxon>Tracheophyta</taxon>
        <taxon>Polypodiopsida</taxon>
        <taxon>Polypodiidae</taxon>
        <taxon>Polypodiales</taxon>
        <taxon>Pteridineae</taxon>
        <taxon>Pteridaceae</taxon>
        <taxon>Vittarioideae</taxon>
        <taxon>Adiantum</taxon>
    </lineage>
</organism>
<reference evidence="2" key="1">
    <citation type="submission" date="2021-01" db="EMBL/GenBank/DDBJ databases">
        <title>Adiantum capillus-veneris genome.</title>
        <authorList>
            <person name="Fang Y."/>
            <person name="Liao Q."/>
        </authorList>
    </citation>
    <scope>NUCLEOTIDE SEQUENCE</scope>
    <source>
        <strain evidence="2">H3</strain>
        <tissue evidence="2">Leaf</tissue>
    </source>
</reference>
<feature type="compositionally biased region" description="Low complexity" evidence="1">
    <location>
        <begin position="251"/>
        <end position="263"/>
    </location>
</feature>
<proteinExistence type="predicted"/>
<dbReference type="OrthoDB" id="691043at2759"/>
<keyword evidence="3" id="KW-1185">Reference proteome</keyword>
<accession>A0A9D4UV67</accession>
<feature type="compositionally biased region" description="Polar residues" evidence="1">
    <location>
        <begin position="264"/>
        <end position="280"/>
    </location>
</feature>